<sequence>MESSSDSEKDSEFELESDLVDSYRNFNTDHIPLLNETIQIRTKINNEIVANLKKPFSVLLCDKNIGTLIISNEDK</sequence>
<feature type="non-terminal residue" evidence="1">
    <location>
        <position position="75"/>
    </location>
</feature>
<dbReference type="EMBL" id="REGN01002786">
    <property type="protein sequence ID" value="RNA26168.1"/>
    <property type="molecule type" value="Genomic_DNA"/>
</dbReference>
<dbReference type="Proteomes" id="UP000276133">
    <property type="component" value="Unassembled WGS sequence"/>
</dbReference>
<name>A0A3M7RS76_BRAPC</name>
<gene>
    <name evidence="1" type="ORF">BpHYR1_031392</name>
</gene>
<keyword evidence="2" id="KW-1185">Reference proteome</keyword>
<evidence type="ECO:0000313" key="2">
    <source>
        <dbReference type="Proteomes" id="UP000276133"/>
    </source>
</evidence>
<evidence type="ECO:0000313" key="1">
    <source>
        <dbReference type="EMBL" id="RNA26168.1"/>
    </source>
</evidence>
<dbReference type="AlphaFoldDB" id="A0A3M7RS76"/>
<accession>A0A3M7RS76</accession>
<reference evidence="1 2" key="1">
    <citation type="journal article" date="2018" name="Sci. Rep.">
        <title>Genomic signatures of local adaptation to the degree of environmental predictability in rotifers.</title>
        <authorList>
            <person name="Franch-Gras L."/>
            <person name="Hahn C."/>
            <person name="Garcia-Roger E.M."/>
            <person name="Carmona M.J."/>
            <person name="Serra M."/>
            <person name="Gomez A."/>
        </authorList>
    </citation>
    <scope>NUCLEOTIDE SEQUENCE [LARGE SCALE GENOMIC DNA]</scope>
    <source>
        <strain evidence="1">HYR1</strain>
    </source>
</reference>
<comment type="caution">
    <text evidence="1">The sequence shown here is derived from an EMBL/GenBank/DDBJ whole genome shotgun (WGS) entry which is preliminary data.</text>
</comment>
<proteinExistence type="predicted"/>
<protein>
    <submittedName>
        <fullName evidence="1">Uncharacterized protein</fullName>
    </submittedName>
</protein>
<organism evidence="1 2">
    <name type="scientific">Brachionus plicatilis</name>
    <name type="common">Marine rotifer</name>
    <name type="synonym">Brachionus muelleri</name>
    <dbReference type="NCBI Taxonomy" id="10195"/>
    <lineage>
        <taxon>Eukaryota</taxon>
        <taxon>Metazoa</taxon>
        <taxon>Spiralia</taxon>
        <taxon>Gnathifera</taxon>
        <taxon>Rotifera</taxon>
        <taxon>Eurotatoria</taxon>
        <taxon>Monogononta</taxon>
        <taxon>Pseudotrocha</taxon>
        <taxon>Ploima</taxon>
        <taxon>Brachionidae</taxon>
        <taxon>Brachionus</taxon>
    </lineage>
</organism>